<evidence type="ECO:0000256" key="5">
    <source>
        <dbReference type="ARBA" id="ARBA00022824"/>
    </source>
</evidence>
<dbReference type="InterPro" id="IPR007369">
    <property type="entry name" value="Peptidase_A22B_SPP"/>
</dbReference>
<dbReference type="SMART" id="SM00730">
    <property type="entry name" value="PSN"/>
    <property type="match status" value="1"/>
</dbReference>
<keyword evidence="4" id="KW-0378">Hydrolase</keyword>
<feature type="region of interest" description="Disordered" evidence="8">
    <location>
        <begin position="51"/>
        <end position="85"/>
    </location>
</feature>
<keyword evidence="3 9" id="KW-0812">Transmembrane</keyword>
<feature type="compositionally biased region" description="Acidic residues" evidence="8">
    <location>
        <begin position="70"/>
        <end position="80"/>
    </location>
</feature>
<evidence type="ECO:0000256" key="7">
    <source>
        <dbReference type="ARBA" id="ARBA00023136"/>
    </source>
</evidence>
<dbReference type="PANTHER" id="PTHR12174">
    <property type="entry name" value="SIGNAL PEPTIDE PEPTIDASE"/>
    <property type="match status" value="1"/>
</dbReference>
<evidence type="ECO:0000256" key="1">
    <source>
        <dbReference type="ARBA" id="ARBA00004477"/>
    </source>
</evidence>
<dbReference type="Pfam" id="PF04258">
    <property type="entry name" value="Peptidase_A22B"/>
    <property type="match status" value="1"/>
</dbReference>
<keyword evidence="5" id="KW-0256">Endoplasmic reticulum</keyword>
<evidence type="ECO:0000256" key="3">
    <source>
        <dbReference type="ARBA" id="ARBA00022692"/>
    </source>
</evidence>
<keyword evidence="11" id="KW-1185">Reference proteome</keyword>
<evidence type="ECO:0000256" key="4">
    <source>
        <dbReference type="ARBA" id="ARBA00022801"/>
    </source>
</evidence>
<comment type="similarity">
    <text evidence="2">Belongs to the peptidase A22B family.</text>
</comment>
<dbReference type="AlphaFoldDB" id="A0A9P8IBK5"/>
<evidence type="ECO:0000313" key="10">
    <source>
        <dbReference type="EMBL" id="KAH0543192.1"/>
    </source>
</evidence>
<evidence type="ECO:0000313" key="11">
    <source>
        <dbReference type="Proteomes" id="UP000698800"/>
    </source>
</evidence>
<gene>
    <name evidence="10" type="ORF">FGG08_002453</name>
</gene>
<dbReference type="OrthoDB" id="29661at2759"/>
<accession>A0A9P8IBK5</accession>
<dbReference type="GO" id="GO:0098554">
    <property type="term" value="C:cytoplasmic side of endoplasmic reticulum membrane"/>
    <property type="evidence" value="ECO:0007669"/>
    <property type="project" value="TreeGrafter"/>
</dbReference>
<feature type="transmembrane region" description="Helical" evidence="9">
    <location>
        <begin position="299"/>
        <end position="323"/>
    </location>
</feature>
<feature type="transmembrane region" description="Helical" evidence="9">
    <location>
        <begin position="244"/>
        <end position="263"/>
    </location>
</feature>
<feature type="transmembrane region" description="Helical" evidence="9">
    <location>
        <begin position="95"/>
        <end position="116"/>
    </location>
</feature>
<dbReference type="EMBL" id="JAGHQL010000037">
    <property type="protein sequence ID" value="KAH0543192.1"/>
    <property type="molecule type" value="Genomic_DNA"/>
</dbReference>
<dbReference type="Proteomes" id="UP000698800">
    <property type="component" value="Unassembled WGS sequence"/>
</dbReference>
<comment type="caution">
    <text evidence="10">The sequence shown here is derived from an EMBL/GenBank/DDBJ whole genome shotgun (WGS) entry which is preliminary data.</text>
</comment>
<proteinExistence type="inferred from homology"/>
<feature type="transmembrane region" description="Helical" evidence="9">
    <location>
        <begin position="343"/>
        <end position="364"/>
    </location>
</feature>
<reference evidence="10" key="1">
    <citation type="submission" date="2021-03" db="EMBL/GenBank/DDBJ databases">
        <title>Comparative genomics and phylogenomic investigation of the class Geoglossomycetes provide insights into ecological specialization and systematics.</title>
        <authorList>
            <person name="Melie T."/>
            <person name="Pirro S."/>
            <person name="Miller A.N."/>
            <person name="Quandt A."/>
        </authorList>
    </citation>
    <scope>NUCLEOTIDE SEQUENCE</scope>
    <source>
        <strain evidence="10">GBOQ0MN5Z8</strain>
    </source>
</reference>
<evidence type="ECO:0008006" key="12">
    <source>
        <dbReference type="Google" id="ProtNLM"/>
    </source>
</evidence>
<feature type="transmembrane region" description="Helical" evidence="9">
    <location>
        <begin position="28"/>
        <end position="47"/>
    </location>
</feature>
<feature type="compositionally biased region" description="Polar residues" evidence="8">
    <location>
        <begin position="544"/>
        <end position="554"/>
    </location>
</feature>
<evidence type="ECO:0000256" key="9">
    <source>
        <dbReference type="SAM" id="Phobius"/>
    </source>
</evidence>
<comment type="subcellular location">
    <subcellularLocation>
        <location evidence="1">Endoplasmic reticulum membrane</location>
        <topology evidence="1">Multi-pass membrane protein</topology>
    </subcellularLocation>
</comment>
<evidence type="ECO:0000256" key="2">
    <source>
        <dbReference type="ARBA" id="ARBA00006859"/>
    </source>
</evidence>
<dbReference type="GO" id="GO:0042500">
    <property type="term" value="F:aspartic endopeptidase activity, intramembrane cleaving"/>
    <property type="evidence" value="ECO:0007669"/>
    <property type="project" value="InterPro"/>
</dbReference>
<dbReference type="PANTHER" id="PTHR12174:SF23">
    <property type="entry name" value="MINOR HISTOCOMPATIBILITY ANTIGEN H13"/>
    <property type="match status" value="1"/>
</dbReference>
<sequence>MSEPGPLVEFLDKIAHGFWEISPTLPTYLHIIAAALFPIYTGAHASLSRPASAADPKKRKKGTGDGSSMGEEDDTDEDENLNANSRMEGLSPMDAIMFPLLAGITLAGLYFLIKWMEDPELLNKLLTWYFSVLGIFSVGRLLGDIFGVLISFVFPSRWSDGQAVWRFKNAKKRAESRFPSLGGGQSPNENKFYRTHASPFPGLFSSISLPLKVNDAFWTVRIFLTEKWSLLAHSRGKLVMKLKFGMNDVAGLVIGFLTVGAYSLISKSWWLTNLMGFGFSYGALQLISPTTFWTGSLVLMALFLYDVYFVFFTPLMVTVAKSLDIPIKLLFPRPADGDLEPSLAMLGLGDIVLPGMMIGLALRYDLYLFYLRKQVKKTSLPEEDTATLNSDEDGAIATSIEIVKPKYFSAYGGWGERFWTRSHLNHTASKHAEGGRFPKIYFYSSVVGYVIGMLTTLGVMHFADHAQPALLYLVPGVLGALWGTALVRGEVGLMWNFSEAEGDDEMGKTSILSVETATKRAERAATNLTRGGADAEVSVEGENRQSTGSASRSGATRLERDREIFSLSLTAPPLNHPPGLAKASPKVPTLEDALREASELQLGSSTSVPISAEDFLSPGMHRRTNAPNIQKNAQPIEKRRRVV</sequence>
<evidence type="ECO:0000256" key="8">
    <source>
        <dbReference type="SAM" id="MobiDB-lite"/>
    </source>
</evidence>
<dbReference type="GO" id="GO:0006465">
    <property type="term" value="P:signal peptide processing"/>
    <property type="evidence" value="ECO:0007669"/>
    <property type="project" value="TreeGrafter"/>
</dbReference>
<feature type="transmembrane region" description="Helical" evidence="9">
    <location>
        <begin position="128"/>
        <end position="154"/>
    </location>
</feature>
<dbReference type="GO" id="GO:0033619">
    <property type="term" value="P:membrane protein proteolysis"/>
    <property type="evidence" value="ECO:0007669"/>
    <property type="project" value="TreeGrafter"/>
</dbReference>
<protein>
    <recommendedName>
        <fullName evidence="12">Signal peptide peptidase</fullName>
    </recommendedName>
</protein>
<name>A0A9P8IBK5_9PEZI</name>
<organism evidence="10 11">
    <name type="scientific">Glutinoglossum americanum</name>
    <dbReference type="NCBI Taxonomy" id="1670608"/>
    <lineage>
        <taxon>Eukaryota</taxon>
        <taxon>Fungi</taxon>
        <taxon>Dikarya</taxon>
        <taxon>Ascomycota</taxon>
        <taxon>Pezizomycotina</taxon>
        <taxon>Geoglossomycetes</taxon>
        <taxon>Geoglossales</taxon>
        <taxon>Geoglossaceae</taxon>
        <taxon>Glutinoglossum</taxon>
    </lineage>
</organism>
<dbReference type="InterPro" id="IPR006639">
    <property type="entry name" value="Preselin/SPP"/>
</dbReference>
<keyword evidence="6 9" id="KW-1133">Transmembrane helix</keyword>
<feature type="transmembrane region" description="Helical" evidence="9">
    <location>
        <begin position="440"/>
        <end position="463"/>
    </location>
</feature>
<feature type="region of interest" description="Disordered" evidence="8">
    <location>
        <begin position="527"/>
        <end position="557"/>
    </location>
</feature>
<feature type="transmembrane region" description="Helical" evidence="9">
    <location>
        <begin position="469"/>
        <end position="487"/>
    </location>
</feature>
<keyword evidence="7 9" id="KW-0472">Membrane</keyword>
<evidence type="ECO:0000256" key="6">
    <source>
        <dbReference type="ARBA" id="ARBA00022989"/>
    </source>
</evidence>
<feature type="region of interest" description="Disordered" evidence="8">
    <location>
        <begin position="617"/>
        <end position="643"/>
    </location>
</feature>
<dbReference type="GO" id="GO:0098553">
    <property type="term" value="C:lumenal side of endoplasmic reticulum membrane"/>
    <property type="evidence" value="ECO:0007669"/>
    <property type="project" value="TreeGrafter"/>
</dbReference>